<feature type="non-terminal residue" evidence="1">
    <location>
        <position position="118"/>
    </location>
</feature>
<dbReference type="Proteomes" id="UP001189429">
    <property type="component" value="Unassembled WGS sequence"/>
</dbReference>
<organism evidence="1 2">
    <name type="scientific">Prorocentrum cordatum</name>
    <dbReference type="NCBI Taxonomy" id="2364126"/>
    <lineage>
        <taxon>Eukaryota</taxon>
        <taxon>Sar</taxon>
        <taxon>Alveolata</taxon>
        <taxon>Dinophyceae</taxon>
        <taxon>Prorocentrales</taxon>
        <taxon>Prorocentraceae</taxon>
        <taxon>Prorocentrum</taxon>
    </lineage>
</organism>
<evidence type="ECO:0000313" key="2">
    <source>
        <dbReference type="Proteomes" id="UP001189429"/>
    </source>
</evidence>
<comment type="caution">
    <text evidence="1">The sequence shown here is derived from an EMBL/GenBank/DDBJ whole genome shotgun (WGS) entry which is preliminary data.</text>
</comment>
<gene>
    <name evidence="1" type="ORF">PCOR1329_LOCUS49792</name>
</gene>
<feature type="non-terminal residue" evidence="1">
    <location>
        <position position="1"/>
    </location>
</feature>
<accession>A0ABN9UM60</accession>
<reference evidence="1" key="1">
    <citation type="submission" date="2023-10" db="EMBL/GenBank/DDBJ databases">
        <authorList>
            <person name="Chen Y."/>
            <person name="Shah S."/>
            <person name="Dougan E. K."/>
            <person name="Thang M."/>
            <person name="Chan C."/>
        </authorList>
    </citation>
    <scope>NUCLEOTIDE SEQUENCE [LARGE SCALE GENOMIC DNA]</scope>
</reference>
<keyword evidence="2" id="KW-1185">Reference proteome</keyword>
<sequence>SKSRYDVHSLGKNPTVKDAFRNRFEFLATQELHMPTSSIDDTVDRFEAAVAAAVKDTVPSVRATARRPWISKEAVDQELPACEGPIAVEEVQAAVRKLKAGRDALQVPAEALKTVMEH</sequence>
<evidence type="ECO:0000313" key="1">
    <source>
        <dbReference type="EMBL" id="CAK0860982.1"/>
    </source>
</evidence>
<protein>
    <submittedName>
        <fullName evidence="1">Uncharacterized protein</fullName>
    </submittedName>
</protein>
<dbReference type="EMBL" id="CAUYUJ010016029">
    <property type="protein sequence ID" value="CAK0860982.1"/>
    <property type="molecule type" value="Genomic_DNA"/>
</dbReference>
<proteinExistence type="predicted"/>
<name>A0ABN9UM60_9DINO</name>